<evidence type="ECO:0000256" key="17">
    <source>
        <dbReference type="ARBA" id="ARBA00023157"/>
    </source>
</evidence>
<evidence type="ECO:0000256" key="13">
    <source>
        <dbReference type="ARBA" id="ARBA00022844"/>
    </source>
</evidence>
<sequence>MLNVKSVILITCLVQQAHLKYTIISEVAKGAREVSCYSSTTRLDQLLEAWENKSALIGLKRGNCKLGAMEQINCNLDLMSNYVSNVYDNPHGLGAMMYNTDSDKRIEVLNDQIPDSMIPGGHNCSLLERKPFWADLIPPKKEKELDPKPSLISLVPTPRDDFKKKFEEAEEEMKKIRKELQNERQAQLSVMEDSRKKMRDLEDRLMRQWEEEKQKKGLLEETLEKERQLKNKALLDAHDLDKQLKERDREFKTAMEEHQNERRRINSNMIRPYVTTPAAIILTSLLSASVVVGFELENRNTNHVLNRPGNGGYSISDNNLIEAKCMITYGTKCLSWEMQLNPVSYPFFSSNFEKYSLLESVSETTPIIGKFSEVCVLSNLSGAQKTCAKEASLIKKQCPDDIRAYFYINSLGKLAIVTCPENNVLSQDCNFCVPKAKGERYIYKPIQDGFCQNGGVSTVPSVRYSKDICSIGPLKVKNCHKGTSRYERTAFISTGDKKVYLEEVKIRSRQEYEPDQFLCYKVKDGSSSPLVYEKVQVSKCKGIETNSPKKCTGDEYFCSKYPCESTSPEANCYLRKHSAIIEVNIGGMWVKPKCVGYEMALVKRVGLRSEDVSLKECATCLWECSSSYISITTHGPKISYATACSHGSCKSVVQSPSTSIKISYPGNSEIVGGDIGIHLTEDSSPVNLHLKIHCPPKDSCEVSDCILCVHGLLNYQCHSVASALLLSTIIASLIALVVYMLSKTRFVMRKIVPIMFIPFCWCFVLLAWLTRSWKGKVRNAIQSANNTIGWTEREERVIAERPGGRNTIRYSFYGVVILAILESAFGCSESLIAESKIMQCNIANGKTSCRASGTIIMKLGPIGSEACLILKGLRDSDKQYISVKTESSELICREGESFWTSLYTPVCLSSRRCHLMGECTGDLCLKWKSNKTSLEFAGKTHSEVMNENRCFEQSGGLGYGCFNINPSCLYTHAYLKSVYRNGFRVFKCASWTHRVRLTITTHSRTFPMTLAAMSTQPTDWGSIGLILDSEGISGTNSFSFMKHGLGSFAIIDEPYSMEPRKGFIGEVRCPTEEAAIKASTLCKTAPQLIEYQPEMDSVECTTNMIDPMSIFNRGSLPQVREGMTFTQSMEKNTVQAMTTGEVHASIRLVLDDYEVEYLSNQVDCDATFKNLTGCYSCDEGARVCMQIKAHGDTIFHFKNSDMSMNILQKVSTNTLIYCSVVHFSKPVIKEEGVYDCGAGEKPMILKGTLVAVSPHNDRLEQGGSSIVINPKGSGVDFLGWLSGFSSWFGGPLKAILTVIGFLLLGFLLFMLVTIGLRYALSQVVTKKMK</sequence>
<dbReference type="GO" id="GO:0046718">
    <property type="term" value="P:symbiont entry into host cell"/>
    <property type="evidence" value="ECO:0007669"/>
    <property type="project" value="UniProtKB-KW"/>
</dbReference>
<dbReference type="InterPro" id="IPR009878">
    <property type="entry name" value="Phlebovirus_G2_fusion"/>
</dbReference>
<keyword evidence="6" id="KW-1170">Fusion of virus membrane with host endosomal membrane</keyword>
<dbReference type="InterPro" id="IPR043603">
    <property type="entry name" value="Phlebo_G2_C"/>
</dbReference>
<keyword evidence="10" id="KW-0732">Signal</keyword>
<evidence type="ECO:0000256" key="24">
    <source>
        <dbReference type="SAM" id="Phobius"/>
    </source>
</evidence>
<evidence type="ECO:0000256" key="11">
    <source>
        <dbReference type="ARBA" id="ARBA00022804"/>
    </source>
</evidence>
<evidence type="ECO:0000313" key="28">
    <source>
        <dbReference type="EMBL" id="AEL29674.1"/>
    </source>
</evidence>
<dbReference type="Gene3D" id="2.60.40.3770">
    <property type="match status" value="1"/>
</dbReference>
<keyword evidence="12" id="KW-1040">Host Golgi apparatus</keyword>
<feature type="domain" description="Phlebovirus glycoprotein G1" evidence="25">
    <location>
        <begin position="302"/>
        <end position="822"/>
    </location>
</feature>
<feature type="domain" description="Phlebovirus glycoprotein G2 C-terminal" evidence="27">
    <location>
        <begin position="1162"/>
        <end position="1327"/>
    </location>
</feature>
<dbReference type="GO" id="GO:0044178">
    <property type="term" value="C:host cell Golgi membrane"/>
    <property type="evidence" value="ECO:0007669"/>
    <property type="project" value="UniProtKB-SubCell"/>
</dbReference>
<dbReference type="Pfam" id="PF07243">
    <property type="entry name" value="Phlebovirus_G1"/>
    <property type="match status" value="1"/>
</dbReference>
<proteinExistence type="inferred from homology"/>
<evidence type="ECO:0000256" key="4">
    <source>
        <dbReference type="ARBA" id="ARBA00015294"/>
    </source>
</evidence>
<evidence type="ECO:0000256" key="1">
    <source>
        <dbReference type="ARBA" id="ARBA00004244"/>
    </source>
</evidence>
<dbReference type="Proteomes" id="UP000141629">
    <property type="component" value="Genome"/>
</dbReference>
<feature type="transmembrane region" description="Helical" evidence="24">
    <location>
        <begin position="1294"/>
        <end position="1320"/>
    </location>
</feature>
<evidence type="ECO:0000256" key="23">
    <source>
        <dbReference type="SAM" id="Coils"/>
    </source>
</evidence>
<dbReference type="GO" id="GO:0044167">
    <property type="term" value="C:host cell endoplasmic reticulum membrane"/>
    <property type="evidence" value="ECO:0007669"/>
    <property type="project" value="UniProtKB-SubCell"/>
</dbReference>
<evidence type="ECO:0000256" key="8">
    <source>
        <dbReference type="ARBA" id="ARBA00022595"/>
    </source>
</evidence>
<keyword evidence="20" id="KW-1160">Virus entry into host cell</keyword>
<evidence type="ECO:0000259" key="27">
    <source>
        <dbReference type="Pfam" id="PF19019"/>
    </source>
</evidence>
<evidence type="ECO:0000256" key="9">
    <source>
        <dbReference type="ARBA" id="ARBA00022692"/>
    </source>
</evidence>
<keyword evidence="23" id="KW-0175">Coiled coil</keyword>
<evidence type="ECO:0000256" key="10">
    <source>
        <dbReference type="ARBA" id="ARBA00022729"/>
    </source>
</evidence>
<accession>I1T357</accession>
<feature type="transmembrane region" description="Helical" evidence="24">
    <location>
        <begin position="720"/>
        <end position="739"/>
    </location>
</feature>
<keyword evidence="5" id="KW-1168">Fusion of virus membrane with host membrane</keyword>
<evidence type="ECO:0000256" key="20">
    <source>
        <dbReference type="ARBA" id="ARBA00023296"/>
    </source>
</evidence>
<evidence type="ECO:0000256" key="22">
    <source>
        <dbReference type="ARBA" id="ARBA00033745"/>
    </source>
</evidence>
<dbReference type="InterPro" id="IPR010826">
    <property type="entry name" value="Phlebovirus_G1"/>
</dbReference>
<comment type="similarity">
    <text evidence="22">Belongs to the phlebovirus envelope glycoprotein family.</text>
</comment>
<keyword evidence="7" id="KW-0945">Host-virus interaction</keyword>
<feature type="coiled-coil region" evidence="23">
    <location>
        <begin position="159"/>
        <end position="226"/>
    </location>
</feature>
<evidence type="ECO:0000256" key="3">
    <source>
        <dbReference type="ARBA" id="ARBA00004563"/>
    </source>
</evidence>
<evidence type="ECO:0000256" key="16">
    <source>
        <dbReference type="ARBA" id="ARBA00023136"/>
    </source>
</evidence>
<evidence type="ECO:0000256" key="15">
    <source>
        <dbReference type="ARBA" id="ARBA00022989"/>
    </source>
</evidence>
<keyword evidence="18" id="KW-0325">Glycoprotein</keyword>
<dbReference type="Pfam" id="PF07245">
    <property type="entry name" value="Phlebovirus_G2"/>
    <property type="match status" value="1"/>
</dbReference>
<keyword evidence="11" id="KW-1161">Viral attachment to host cell</keyword>
<keyword evidence="8" id="KW-1162">Viral penetration into host cytoplasm</keyword>
<name>I1T357_9VIRU</name>
<keyword evidence="17" id="KW-1015">Disulfide bond</keyword>
<evidence type="ECO:0000256" key="14">
    <source>
        <dbReference type="ARBA" id="ARBA00022870"/>
    </source>
</evidence>
<dbReference type="GO" id="GO:0016020">
    <property type="term" value="C:membrane"/>
    <property type="evidence" value="ECO:0007669"/>
    <property type="project" value="InterPro"/>
</dbReference>
<evidence type="ECO:0000256" key="7">
    <source>
        <dbReference type="ARBA" id="ARBA00022581"/>
    </source>
</evidence>
<evidence type="ECO:0000256" key="19">
    <source>
        <dbReference type="ARBA" id="ARBA00023184"/>
    </source>
</evidence>
<evidence type="ECO:0000256" key="6">
    <source>
        <dbReference type="ARBA" id="ARBA00022510"/>
    </source>
</evidence>
<keyword evidence="19" id="KW-1038">Host endoplasmic reticulum</keyword>
<keyword evidence="15 24" id="KW-1133">Transmembrane helix</keyword>
<evidence type="ECO:0000313" key="29">
    <source>
        <dbReference type="Proteomes" id="UP000141629"/>
    </source>
</evidence>
<dbReference type="GO" id="GO:0019062">
    <property type="term" value="P:virion attachment to host cell"/>
    <property type="evidence" value="ECO:0007669"/>
    <property type="project" value="UniProtKB-KW"/>
</dbReference>
<evidence type="ECO:0000256" key="12">
    <source>
        <dbReference type="ARBA" id="ARBA00022812"/>
    </source>
</evidence>
<evidence type="ECO:0000256" key="2">
    <source>
        <dbReference type="ARBA" id="ARBA00004482"/>
    </source>
</evidence>
<keyword evidence="16 24" id="KW-0472">Membrane</keyword>
<keyword evidence="14" id="KW-1043">Host membrane</keyword>
<evidence type="ECO:0000256" key="18">
    <source>
        <dbReference type="ARBA" id="ARBA00023180"/>
    </source>
</evidence>
<organism evidence="28 29">
    <name type="scientific">Sand fever Naples-like virus</name>
    <dbReference type="NCBI Taxonomy" id="1048856"/>
    <lineage>
        <taxon>Viruses</taxon>
        <taxon>Riboviria</taxon>
        <taxon>Orthornavirae</taxon>
        <taxon>Negarnaviricota</taxon>
        <taxon>Polyploviricotina</taxon>
        <taxon>Bunyaviricetes</taxon>
        <taxon>Hareavirales</taxon>
        <taxon>Phenuiviridae</taxon>
        <taxon>Phlebovirus</taxon>
        <taxon>Phlebovirus napoliense</taxon>
    </lineage>
</organism>
<feature type="transmembrane region" description="Helical" evidence="24">
    <location>
        <begin position="751"/>
        <end position="769"/>
    </location>
</feature>
<keyword evidence="9 24" id="KW-0812">Transmembrane</keyword>
<dbReference type="GO" id="GO:0039654">
    <property type="term" value="P:fusion of virus membrane with host endosome membrane"/>
    <property type="evidence" value="ECO:0007669"/>
    <property type="project" value="UniProtKB-KW"/>
</dbReference>
<dbReference type="GO" id="GO:0055036">
    <property type="term" value="C:virion membrane"/>
    <property type="evidence" value="ECO:0007669"/>
    <property type="project" value="UniProtKB-SubCell"/>
</dbReference>
<comment type="subcellular location">
    <subcellularLocation>
        <location evidence="1">Host Golgi apparatus membrane</location>
        <topology evidence="1">Single-pass type I membrane protein</topology>
    </subcellularLocation>
    <subcellularLocation>
        <location evidence="2">Host endoplasmic reticulum membrane</location>
        <topology evidence="2">Single-pass type I membrane protein</topology>
    </subcellularLocation>
    <subcellularLocation>
        <location evidence="3">Virion membrane</location>
        <topology evidence="3">Single-pass type I membrane protein</topology>
    </subcellularLocation>
</comment>
<reference evidence="28 29" key="1">
    <citation type="submission" date="2010-06" db="EMBL/GenBank/DDBJ databases">
        <title>Genetic diversity of the Phlebovirus genus.</title>
        <authorList>
            <person name="Palacios G."/>
            <person name="Savji N."/>
            <person name="Sze W."/>
            <person name="Hutchinson S."/>
            <person name="Tesh R."/>
            <person name="Travassos da Rosa A."/>
            <person name="Lipkin W."/>
        </authorList>
    </citation>
    <scope>NUCLEOTIDE SEQUENCE [LARGE SCALE GENOMIC DNA]</scope>
    <source>
        <strain evidence="28">Poona</strain>
    </source>
</reference>
<evidence type="ECO:0000259" key="25">
    <source>
        <dbReference type="Pfam" id="PF07243"/>
    </source>
</evidence>
<protein>
    <recommendedName>
        <fullName evidence="4">Envelopment polyprotein</fullName>
    </recommendedName>
    <alternativeName>
        <fullName evidence="21">M polyprotein</fullName>
    </alternativeName>
</protein>
<feature type="domain" description="Phlebovirus glycoprotein G2 fusion" evidence="26">
    <location>
        <begin position="827"/>
        <end position="1146"/>
    </location>
</feature>
<dbReference type="Pfam" id="PF19019">
    <property type="entry name" value="Phlebo_G2_C"/>
    <property type="match status" value="1"/>
</dbReference>
<dbReference type="EMBL" id="HM566177">
    <property type="protein sequence ID" value="AEL29674.1"/>
    <property type="molecule type" value="Genomic_RNA"/>
</dbReference>
<evidence type="ECO:0000256" key="5">
    <source>
        <dbReference type="ARBA" id="ARBA00022506"/>
    </source>
</evidence>
<evidence type="ECO:0000256" key="21">
    <source>
        <dbReference type="ARBA" id="ARBA00031199"/>
    </source>
</evidence>
<keyword evidence="13" id="KW-0946">Virion</keyword>
<evidence type="ECO:0000259" key="26">
    <source>
        <dbReference type="Pfam" id="PF07245"/>
    </source>
</evidence>
<dbReference type="Gene3D" id="2.60.98.50">
    <property type="match status" value="3"/>
</dbReference>